<name>A0A0E9X2B2_ANGAN</name>
<proteinExistence type="predicted"/>
<protein>
    <submittedName>
        <fullName evidence="1">Uncharacterized protein</fullName>
    </submittedName>
</protein>
<evidence type="ECO:0000313" key="1">
    <source>
        <dbReference type="EMBL" id="JAH96611.1"/>
    </source>
</evidence>
<organism evidence="1">
    <name type="scientific">Anguilla anguilla</name>
    <name type="common">European freshwater eel</name>
    <name type="synonym">Muraena anguilla</name>
    <dbReference type="NCBI Taxonomy" id="7936"/>
    <lineage>
        <taxon>Eukaryota</taxon>
        <taxon>Metazoa</taxon>
        <taxon>Chordata</taxon>
        <taxon>Craniata</taxon>
        <taxon>Vertebrata</taxon>
        <taxon>Euteleostomi</taxon>
        <taxon>Actinopterygii</taxon>
        <taxon>Neopterygii</taxon>
        <taxon>Teleostei</taxon>
        <taxon>Anguilliformes</taxon>
        <taxon>Anguillidae</taxon>
        <taxon>Anguilla</taxon>
    </lineage>
</organism>
<sequence length="85" mass="10123">MNGCYVVVRISLKRKLSRFPVPFVWTISWGHRGVSVFLLRFLCIRSKYSFGFFHILFHSHFPWCRTHVMYARVLVSLASCFTHIK</sequence>
<reference evidence="1" key="2">
    <citation type="journal article" date="2015" name="Fish Shellfish Immunol.">
        <title>Early steps in the European eel (Anguilla anguilla)-Vibrio vulnificus interaction in the gills: Role of the RtxA13 toxin.</title>
        <authorList>
            <person name="Callol A."/>
            <person name="Pajuelo D."/>
            <person name="Ebbesson L."/>
            <person name="Teles M."/>
            <person name="MacKenzie S."/>
            <person name="Amaro C."/>
        </authorList>
    </citation>
    <scope>NUCLEOTIDE SEQUENCE</scope>
</reference>
<accession>A0A0E9X2B2</accession>
<dbReference type="AlphaFoldDB" id="A0A0E9X2B2"/>
<dbReference type="EMBL" id="GBXM01011966">
    <property type="protein sequence ID" value="JAH96611.1"/>
    <property type="molecule type" value="Transcribed_RNA"/>
</dbReference>
<reference evidence="1" key="1">
    <citation type="submission" date="2014-11" db="EMBL/GenBank/DDBJ databases">
        <authorList>
            <person name="Amaro Gonzalez C."/>
        </authorList>
    </citation>
    <scope>NUCLEOTIDE SEQUENCE</scope>
</reference>